<keyword evidence="2" id="KW-1185">Reference proteome</keyword>
<organism evidence="1 2">
    <name type="scientific">Streptococcus taonis</name>
    <dbReference type="NCBI Taxonomy" id="3041623"/>
    <lineage>
        <taxon>Bacteria</taxon>
        <taxon>Bacillati</taxon>
        <taxon>Bacillota</taxon>
        <taxon>Bacilli</taxon>
        <taxon>Lactobacillales</taxon>
        <taxon>Streptococcaceae</taxon>
        <taxon>Streptococcus</taxon>
    </lineage>
</organism>
<protein>
    <submittedName>
        <fullName evidence="1">Uncharacterized protein</fullName>
    </submittedName>
</protein>
<dbReference type="Proteomes" id="UP001160991">
    <property type="component" value="Unassembled WGS sequence"/>
</dbReference>
<gene>
    <name evidence="1" type="ORF">QEZ38_02535</name>
</gene>
<name>A0ABT6PCA7_9STRE</name>
<reference evidence="1" key="1">
    <citation type="submission" date="2023-04" db="EMBL/GenBank/DDBJ databases">
        <title>A new Streptococcus species isolated from the patient with bacteremia.</title>
        <authorList>
            <person name="Chen Y.-S."/>
            <person name="Lee C.-Y."/>
            <person name="Chan C.-K."/>
        </authorList>
    </citation>
    <scope>NUCLEOTIDE SEQUENCE</scope>
    <source>
        <strain evidence="1">ST22-14</strain>
    </source>
</reference>
<sequence length="54" mass="6489">MVDKLNSIKEGTYAIDDELTEKIMRFSEENNLRHIKRLVQDTIAEDFRRKYEGE</sequence>
<accession>A0ABT6PCA7</accession>
<evidence type="ECO:0000313" key="2">
    <source>
        <dbReference type="Proteomes" id="UP001160991"/>
    </source>
</evidence>
<comment type="caution">
    <text evidence="1">The sequence shown here is derived from an EMBL/GenBank/DDBJ whole genome shotgun (WGS) entry which is preliminary data.</text>
</comment>
<dbReference type="EMBL" id="JARZZP010000004">
    <property type="protein sequence ID" value="MDI1473564.1"/>
    <property type="molecule type" value="Genomic_DNA"/>
</dbReference>
<evidence type="ECO:0000313" key="1">
    <source>
        <dbReference type="EMBL" id="MDI1473564.1"/>
    </source>
</evidence>
<dbReference type="RefSeq" id="WP_281334927.1">
    <property type="nucleotide sequence ID" value="NZ_JARZZP010000004.1"/>
</dbReference>
<proteinExistence type="predicted"/>